<sequence>MLSLPALTEHVGPGLVVVLGPMLEPVRALAAGRPDVAEQLLAPWRALFGEALRLECRVQRPSGPGSLRLAARTLLLTDRMGVTAVVTHAVRYADPGQYRLADVLDAARLLRPIPFGRPPS</sequence>
<evidence type="ECO:0000313" key="1">
    <source>
        <dbReference type="EMBL" id="MFE9231369.1"/>
    </source>
</evidence>
<keyword evidence="2" id="KW-1185">Reference proteome</keyword>
<gene>
    <name evidence="1" type="ORF">ACFYM3_43725</name>
</gene>
<dbReference type="EMBL" id="JBIAFP010000061">
    <property type="protein sequence ID" value="MFE9231369.1"/>
    <property type="molecule type" value="Genomic_DNA"/>
</dbReference>
<organism evidence="1 2">
    <name type="scientific">Streptomyces massasporeus</name>
    <dbReference type="NCBI Taxonomy" id="67324"/>
    <lineage>
        <taxon>Bacteria</taxon>
        <taxon>Bacillati</taxon>
        <taxon>Actinomycetota</taxon>
        <taxon>Actinomycetes</taxon>
        <taxon>Kitasatosporales</taxon>
        <taxon>Streptomycetaceae</taxon>
        <taxon>Streptomyces</taxon>
    </lineage>
</organism>
<reference evidence="1 2" key="1">
    <citation type="submission" date="2024-10" db="EMBL/GenBank/DDBJ databases">
        <title>The Natural Products Discovery Center: Release of the First 8490 Sequenced Strains for Exploring Actinobacteria Biosynthetic Diversity.</title>
        <authorList>
            <person name="Kalkreuter E."/>
            <person name="Kautsar S.A."/>
            <person name="Yang D."/>
            <person name="Bader C.D."/>
            <person name="Teijaro C.N."/>
            <person name="Fluegel L."/>
            <person name="Davis C.M."/>
            <person name="Simpson J.R."/>
            <person name="Lauterbach L."/>
            <person name="Steele A.D."/>
            <person name="Gui C."/>
            <person name="Meng S."/>
            <person name="Li G."/>
            <person name="Viehrig K."/>
            <person name="Ye F."/>
            <person name="Su P."/>
            <person name="Kiefer A.F."/>
            <person name="Nichols A."/>
            <person name="Cepeda A.J."/>
            <person name="Yan W."/>
            <person name="Fan B."/>
            <person name="Jiang Y."/>
            <person name="Adhikari A."/>
            <person name="Zheng C.-J."/>
            <person name="Schuster L."/>
            <person name="Cowan T.M."/>
            <person name="Smanski M.J."/>
            <person name="Chevrette M.G."/>
            <person name="De Carvalho L.P.S."/>
            <person name="Shen B."/>
        </authorList>
    </citation>
    <scope>NUCLEOTIDE SEQUENCE [LARGE SCALE GENOMIC DNA]</scope>
    <source>
        <strain evidence="1 2">NPDC007066</strain>
    </source>
</reference>
<accession>A0ABW6LSZ6</accession>
<protein>
    <submittedName>
        <fullName evidence="1">Uncharacterized protein</fullName>
    </submittedName>
</protein>
<dbReference type="RefSeq" id="WP_388390235.1">
    <property type="nucleotide sequence ID" value="NZ_JBEYGJ010000080.1"/>
</dbReference>
<proteinExistence type="predicted"/>
<dbReference type="Proteomes" id="UP001601288">
    <property type="component" value="Unassembled WGS sequence"/>
</dbReference>
<name>A0ABW6LSZ6_9ACTN</name>
<comment type="caution">
    <text evidence="1">The sequence shown here is derived from an EMBL/GenBank/DDBJ whole genome shotgun (WGS) entry which is preliminary data.</text>
</comment>
<evidence type="ECO:0000313" key="2">
    <source>
        <dbReference type="Proteomes" id="UP001601288"/>
    </source>
</evidence>
<dbReference type="Gene3D" id="3.20.20.140">
    <property type="entry name" value="Metal-dependent hydrolases"/>
    <property type="match status" value="1"/>
</dbReference>